<dbReference type="EMBL" id="AFBQ01000261">
    <property type="protein sequence ID" value="EHY30882.1"/>
    <property type="molecule type" value="Genomic_DNA"/>
</dbReference>
<dbReference type="RefSeq" id="WP_008542848.1">
    <property type="nucleotide sequence ID" value="NZ_JH604988.1"/>
</dbReference>
<dbReference type="Gene3D" id="3.30.70.260">
    <property type="match status" value="1"/>
</dbReference>
<keyword evidence="5" id="KW-1185">Reference proteome</keyword>
<comment type="similarity">
    <text evidence="3">Belongs to the ribose 5-phosphate isomerase family.</text>
</comment>
<dbReference type="NCBIfam" id="TIGR00021">
    <property type="entry name" value="rpiA"/>
    <property type="match status" value="1"/>
</dbReference>
<dbReference type="AlphaFoldDB" id="H3KG78"/>
<dbReference type="GO" id="GO:0006014">
    <property type="term" value="P:D-ribose metabolic process"/>
    <property type="evidence" value="ECO:0007669"/>
    <property type="project" value="TreeGrafter"/>
</dbReference>
<dbReference type="PANTHER" id="PTHR11934">
    <property type="entry name" value="RIBOSE-5-PHOSPHATE ISOMERASE"/>
    <property type="match status" value="1"/>
</dbReference>
<comment type="caution">
    <text evidence="4">The sequence shown here is derived from an EMBL/GenBank/DDBJ whole genome shotgun (WGS) entry which is preliminary data.</text>
</comment>
<dbReference type="CDD" id="cd01398">
    <property type="entry name" value="RPI_A"/>
    <property type="match status" value="1"/>
</dbReference>
<dbReference type="PANTHER" id="PTHR11934:SF0">
    <property type="entry name" value="RIBOSE-5-PHOSPHATE ISOMERASE"/>
    <property type="match status" value="1"/>
</dbReference>
<dbReference type="PATRIC" id="fig|762967.3.peg.1384"/>
<reference evidence="4 5" key="1">
    <citation type="submission" date="2011-11" db="EMBL/GenBank/DDBJ databases">
        <authorList>
            <person name="Weinstock G."/>
            <person name="Sodergren E."/>
            <person name="Clifton S."/>
            <person name="Fulton L."/>
            <person name="Fulton B."/>
            <person name="Courtney L."/>
            <person name="Fronick C."/>
            <person name="Harrison M."/>
            <person name="Strong C."/>
            <person name="Farmer C."/>
            <person name="Delahaunty K."/>
            <person name="Markovic C."/>
            <person name="Hall O."/>
            <person name="Minx P."/>
            <person name="Tomlinson C."/>
            <person name="Mitreva M."/>
            <person name="Hou S."/>
            <person name="Chen J."/>
            <person name="Wollam A."/>
            <person name="Pepin K.H."/>
            <person name="Johnson M."/>
            <person name="Bhonagiri V."/>
            <person name="Zhang X."/>
            <person name="Suruliraj S."/>
            <person name="Warren W."/>
            <person name="Chinwalla A."/>
            <person name="Mardis E.R."/>
            <person name="Wilson R.K."/>
        </authorList>
    </citation>
    <scope>NUCLEOTIDE SEQUENCE [LARGE SCALE GENOMIC DNA]</scope>
    <source>
        <strain evidence="4 5">YIT 11816</strain>
    </source>
</reference>
<evidence type="ECO:0000313" key="4">
    <source>
        <dbReference type="EMBL" id="EHY30882.1"/>
    </source>
</evidence>
<dbReference type="UniPathway" id="UPA00115">
    <property type="reaction ID" value="UER00412"/>
</dbReference>
<name>H3KG78_9BURK</name>
<dbReference type="Gene3D" id="3.40.50.1360">
    <property type="match status" value="1"/>
</dbReference>
<feature type="binding site" evidence="3">
    <location>
        <begin position="100"/>
        <end position="103"/>
    </location>
    <ligand>
        <name>substrate</name>
    </ligand>
</feature>
<proteinExistence type="inferred from homology"/>
<dbReference type="HOGENOM" id="CLU_056590_1_1_4"/>
<dbReference type="GO" id="GO:0004751">
    <property type="term" value="F:ribose-5-phosphate isomerase activity"/>
    <property type="evidence" value="ECO:0007669"/>
    <property type="project" value="UniProtKB-UniRule"/>
</dbReference>
<dbReference type="GO" id="GO:0009052">
    <property type="term" value="P:pentose-phosphate shunt, non-oxidative branch"/>
    <property type="evidence" value="ECO:0007669"/>
    <property type="project" value="UniProtKB-UniRule"/>
</dbReference>
<organism evidence="4 5">
    <name type="scientific">Sutterella parvirubra YIT 11816</name>
    <dbReference type="NCBI Taxonomy" id="762967"/>
    <lineage>
        <taxon>Bacteria</taxon>
        <taxon>Pseudomonadati</taxon>
        <taxon>Pseudomonadota</taxon>
        <taxon>Betaproteobacteria</taxon>
        <taxon>Burkholderiales</taxon>
        <taxon>Sutterellaceae</taxon>
        <taxon>Sutterella</taxon>
    </lineage>
</organism>
<dbReference type="SUPFAM" id="SSF75445">
    <property type="entry name" value="D-ribose-5-phosphate isomerase (RpiA), lid domain"/>
    <property type="match status" value="1"/>
</dbReference>
<feature type="binding site" evidence="3">
    <location>
        <begin position="34"/>
        <end position="37"/>
    </location>
    <ligand>
        <name>substrate</name>
    </ligand>
</feature>
<evidence type="ECO:0000256" key="3">
    <source>
        <dbReference type="HAMAP-Rule" id="MF_00170"/>
    </source>
</evidence>
<evidence type="ECO:0000256" key="1">
    <source>
        <dbReference type="ARBA" id="ARBA00001713"/>
    </source>
</evidence>
<dbReference type="InterPro" id="IPR004788">
    <property type="entry name" value="Ribose5P_isomerase_type_A"/>
</dbReference>
<feature type="binding site" evidence="3">
    <location>
        <begin position="87"/>
        <end position="90"/>
    </location>
    <ligand>
        <name>substrate</name>
    </ligand>
</feature>
<dbReference type="InterPro" id="IPR020672">
    <property type="entry name" value="Ribose5P_isomerase_typA_subgr"/>
</dbReference>
<dbReference type="OrthoDB" id="5870696at2"/>
<comment type="pathway">
    <text evidence="3">Carbohydrate degradation; pentose phosphate pathway; D-ribose 5-phosphate from D-ribulose 5-phosphate (non-oxidative stage): step 1/1.</text>
</comment>
<dbReference type="FunFam" id="3.40.50.1360:FF:000001">
    <property type="entry name" value="Ribose-5-phosphate isomerase A"/>
    <property type="match status" value="1"/>
</dbReference>
<evidence type="ECO:0000256" key="2">
    <source>
        <dbReference type="ARBA" id="ARBA00023235"/>
    </source>
</evidence>
<accession>H3KG78</accession>
<dbReference type="HAMAP" id="MF_00170">
    <property type="entry name" value="Rib_5P_isom_A"/>
    <property type="match status" value="1"/>
</dbReference>
<protein>
    <recommendedName>
        <fullName evidence="3">Ribose-5-phosphate isomerase A</fullName>
        <ecNumber evidence="3">5.3.1.6</ecNumber>
    </recommendedName>
    <alternativeName>
        <fullName evidence="3">Phosphoriboisomerase A</fullName>
        <shortName evidence="3">PRI</shortName>
    </alternativeName>
</protein>
<dbReference type="InterPro" id="IPR037171">
    <property type="entry name" value="NagB/RpiA_transferase-like"/>
</dbReference>
<dbReference type="STRING" id="762967.HMPREF9440_01757"/>
<dbReference type="EC" id="5.3.1.6" evidence="3"/>
<keyword evidence="2 3" id="KW-0413">Isomerase</keyword>
<dbReference type="Pfam" id="PF06026">
    <property type="entry name" value="Rib_5-P_isom_A"/>
    <property type="match status" value="1"/>
</dbReference>
<feature type="active site" description="Proton acceptor" evidence="3">
    <location>
        <position position="109"/>
    </location>
</feature>
<dbReference type="GO" id="GO:0005829">
    <property type="term" value="C:cytosol"/>
    <property type="evidence" value="ECO:0007669"/>
    <property type="project" value="TreeGrafter"/>
</dbReference>
<sequence length="224" mass="23955">MESLMTIDQNALKREVARAALAYVEDGRILGVGTGSTVDCFIDLLPEIREKIPACVSSSERSTKRLEALGFKVLDMNEVDEIGVYVDGADEIDPSFAMVKGGGGALTREKIVASISHRFVCIADQSKKVEVLGKFPLPVEVIPMAARAVKAKLETLGATVKLRDFVTDNGCSILDASGLSIKDARALEDEINAWPGVVTVGLFANRGADVLLLGTAEGVKTFER</sequence>
<dbReference type="NCBIfam" id="NF001924">
    <property type="entry name" value="PRK00702.1"/>
    <property type="match status" value="1"/>
</dbReference>
<comment type="catalytic activity">
    <reaction evidence="1 3">
        <text>aldehydo-D-ribose 5-phosphate = D-ribulose 5-phosphate</text>
        <dbReference type="Rhea" id="RHEA:14657"/>
        <dbReference type="ChEBI" id="CHEBI:58121"/>
        <dbReference type="ChEBI" id="CHEBI:58273"/>
        <dbReference type="EC" id="5.3.1.6"/>
    </reaction>
</comment>
<comment type="subunit">
    <text evidence="3">Homodimer.</text>
</comment>
<evidence type="ECO:0000313" key="5">
    <source>
        <dbReference type="Proteomes" id="UP000004956"/>
    </source>
</evidence>
<gene>
    <name evidence="3" type="primary">rpiA</name>
    <name evidence="4" type="ORF">HMPREF9440_01757</name>
</gene>
<comment type="function">
    <text evidence="3">Catalyzes the reversible conversion of ribose-5-phosphate to ribulose 5-phosphate.</text>
</comment>
<feature type="binding site" evidence="3">
    <location>
        <position position="127"/>
    </location>
    <ligand>
        <name>substrate</name>
    </ligand>
</feature>
<dbReference type="SUPFAM" id="SSF100950">
    <property type="entry name" value="NagB/RpiA/CoA transferase-like"/>
    <property type="match status" value="1"/>
</dbReference>
<dbReference type="Proteomes" id="UP000004956">
    <property type="component" value="Unassembled WGS sequence"/>
</dbReference>